<sequence>MTDQLTTVDGPADAPVLVLSNSLGTTRHLWHRQLPELSRHFRVIRYDLPGHDGSAAAAGPYTVDDLGRNLLALLDKLGIERAHLAGVSLGGMLSMWVASHAPERVDRLALICTSAYLPPAQGWHDRAAAVRANGTGPLVEASLGRWFTPAFHQRDPELMKRIGIELSNVDSAGYAGCCEAIAAMDQRDSLPLITAPTLVIAGADDPAAPPEHGQDIAARIPGANLWVLDQASHLAVLEQAETITRLLIEHLAGPTHPHLRGMITRRAVLGDAHVDRTVAATTDFTADFQDFLTRYAWGEVWNRPGLDRKTRSCVTLAVLTALHCDNEIAMHVRGAIHNGLTKAEIAEVLHHTAIYAGLPAANAAFAIAKKTLEEMDD</sequence>
<evidence type="ECO:0000259" key="2">
    <source>
        <dbReference type="Pfam" id="PF02627"/>
    </source>
</evidence>
<evidence type="ECO:0000259" key="1">
    <source>
        <dbReference type="Pfam" id="PF00561"/>
    </source>
</evidence>
<dbReference type="SUPFAM" id="SSF69118">
    <property type="entry name" value="AhpD-like"/>
    <property type="match status" value="1"/>
</dbReference>
<dbReference type="InterPro" id="IPR012788">
    <property type="entry name" value="Decarb_PcaC"/>
</dbReference>
<dbReference type="InterPro" id="IPR029032">
    <property type="entry name" value="AhpD-like"/>
</dbReference>
<dbReference type="EMBL" id="BAAANY010000009">
    <property type="protein sequence ID" value="GAA1676099.1"/>
    <property type="molecule type" value="Genomic_DNA"/>
</dbReference>
<dbReference type="PANTHER" id="PTHR33570">
    <property type="entry name" value="4-CARBOXYMUCONOLACTONE DECARBOXYLASE FAMILY PROTEIN"/>
    <property type="match status" value="1"/>
</dbReference>
<keyword evidence="4" id="KW-1185">Reference proteome</keyword>
<reference evidence="4" key="1">
    <citation type="journal article" date="2019" name="Int. J. Syst. Evol. Microbiol.">
        <title>The Global Catalogue of Microorganisms (GCM) 10K type strain sequencing project: providing services to taxonomists for standard genome sequencing and annotation.</title>
        <authorList>
            <consortium name="The Broad Institute Genomics Platform"/>
            <consortium name="The Broad Institute Genome Sequencing Center for Infectious Disease"/>
            <person name="Wu L."/>
            <person name="Ma J."/>
        </authorList>
    </citation>
    <scope>NUCLEOTIDE SEQUENCE [LARGE SCALE GENOMIC DNA]</scope>
    <source>
        <strain evidence="4">JCM 14718</strain>
    </source>
</reference>
<dbReference type="Gene3D" id="1.20.1290.10">
    <property type="entry name" value="AhpD-like"/>
    <property type="match status" value="1"/>
</dbReference>
<dbReference type="InterPro" id="IPR052512">
    <property type="entry name" value="4CMD/NDH-1_regulator"/>
</dbReference>
<dbReference type="Pfam" id="PF00561">
    <property type="entry name" value="Abhydrolase_1"/>
    <property type="match status" value="1"/>
</dbReference>
<dbReference type="Gene3D" id="3.40.50.1820">
    <property type="entry name" value="alpha/beta hydrolase"/>
    <property type="match status" value="1"/>
</dbReference>
<proteinExistence type="predicted"/>
<dbReference type="InterPro" id="IPR003779">
    <property type="entry name" value="CMD-like"/>
</dbReference>
<dbReference type="Proteomes" id="UP001500618">
    <property type="component" value="Unassembled WGS sequence"/>
</dbReference>
<dbReference type="SUPFAM" id="SSF53474">
    <property type="entry name" value="alpha/beta-Hydrolases"/>
    <property type="match status" value="1"/>
</dbReference>
<name>A0ABP4SPC2_9ACTN</name>
<dbReference type="InterPro" id="IPR026968">
    <property type="entry name" value="PcaD/CatD"/>
</dbReference>
<dbReference type="NCBIfam" id="TIGR02425">
    <property type="entry name" value="decarb_PcaC"/>
    <property type="match status" value="1"/>
</dbReference>
<accession>A0ABP4SPC2</accession>
<protein>
    <submittedName>
        <fullName evidence="3">3-oxoadipate enol-lactonase</fullName>
    </submittedName>
</protein>
<organism evidence="3 4">
    <name type="scientific">Fodinicola feengrottensis</name>
    <dbReference type="NCBI Taxonomy" id="435914"/>
    <lineage>
        <taxon>Bacteria</taxon>
        <taxon>Bacillati</taxon>
        <taxon>Actinomycetota</taxon>
        <taxon>Actinomycetes</taxon>
        <taxon>Mycobacteriales</taxon>
        <taxon>Fodinicola</taxon>
    </lineage>
</organism>
<evidence type="ECO:0000313" key="4">
    <source>
        <dbReference type="Proteomes" id="UP001500618"/>
    </source>
</evidence>
<feature type="domain" description="AB hydrolase-1" evidence="1">
    <location>
        <begin position="15"/>
        <end position="238"/>
    </location>
</feature>
<dbReference type="NCBIfam" id="TIGR02427">
    <property type="entry name" value="protocat_pcaD"/>
    <property type="match status" value="1"/>
</dbReference>
<dbReference type="PRINTS" id="PR00111">
    <property type="entry name" value="ABHYDROLASE"/>
</dbReference>
<comment type="caution">
    <text evidence="3">The sequence shown here is derived from an EMBL/GenBank/DDBJ whole genome shotgun (WGS) entry which is preliminary data.</text>
</comment>
<dbReference type="InterPro" id="IPR000073">
    <property type="entry name" value="AB_hydrolase_1"/>
</dbReference>
<dbReference type="PANTHER" id="PTHR33570:SF2">
    <property type="entry name" value="CARBOXYMUCONOLACTONE DECARBOXYLASE-LIKE DOMAIN-CONTAINING PROTEIN"/>
    <property type="match status" value="1"/>
</dbReference>
<dbReference type="RefSeq" id="WP_163568583.1">
    <property type="nucleotide sequence ID" value="NZ_BAAANY010000009.1"/>
</dbReference>
<dbReference type="InterPro" id="IPR029058">
    <property type="entry name" value="AB_hydrolase_fold"/>
</dbReference>
<gene>
    <name evidence="3" type="primary">pcaD_1</name>
    <name evidence="3" type="ORF">GCM10009765_26760</name>
</gene>
<dbReference type="Pfam" id="PF02627">
    <property type="entry name" value="CMD"/>
    <property type="match status" value="1"/>
</dbReference>
<evidence type="ECO:0000313" key="3">
    <source>
        <dbReference type="EMBL" id="GAA1676099.1"/>
    </source>
</evidence>
<feature type="domain" description="Carboxymuconolactone decarboxylase-like" evidence="2">
    <location>
        <begin position="287"/>
        <end position="369"/>
    </location>
</feature>